<dbReference type="GO" id="GO:0060090">
    <property type="term" value="F:molecular adaptor activity"/>
    <property type="evidence" value="ECO:0007669"/>
    <property type="project" value="TreeGrafter"/>
</dbReference>
<dbReference type="GO" id="GO:0007098">
    <property type="term" value="P:centrosome cycle"/>
    <property type="evidence" value="ECO:0007669"/>
    <property type="project" value="TreeGrafter"/>
</dbReference>
<dbReference type="GO" id="GO:0090063">
    <property type="term" value="P:positive regulation of microtubule nucleation"/>
    <property type="evidence" value="ECO:0007669"/>
    <property type="project" value="TreeGrafter"/>
</dbReference>
<dbReference type="GO" id="GO:1903358">
    <property type="term" value="P:regulation of Golgi organization"/>
    <property type="evidence" value="ECO:0007669"/>
    <property type="project" value="TreeGrafter"/>
</dbReference>
<dbReference type="GO" id="GO:0005813">
    <property type="term" value="C:centrosome"/>
    <property type="evidence" value="ECO:0007669"/>
    <property type="project" value="TreeGrafter"/>
</dbReference>
<evidence type="ECO:0000256" key="1">
    <source>
        <dbReference type="SAM" id="Coils"/>
    </source>
</evidence>
<proteinExistence type="predicted"/>
<dbReference type="GO" id="GO:0005794">
    <property type="term" value="C:Golgi apparatus"/>
    <property type="evidence" value="ECO:0007669"/>
    <property type="project" value="TreeGrafter"/>
</dbReference>
<name>A0A3B5LJM5_9TELE</name>
<feature type="coiled-coil region" evidence="1">
    <location>
        <begin position="13"/>
        <end position="68"/>
    </location>
</feature>
<dbReference type="AlphaFoldDB" id="A0A3B5LJM5"/>
<keyword evidence="1" id="KW-0175">Coiled coil</keyword>
<feature type="coiled-coil region" evidence="1">
    <location>
        <begin position="132"/>
        <end position="298"/>
    </location>
</feature>
<evidence type="ECO:0000313" key="2">
    <source>
        <dbReference type="Ensembl" id="ENSXCOP00000011102.1"/>
    </source>
</evidence>
<evidence type="ECO:0000313" key="3">
    <source>
        <dbReference type="Proteomes" id="UP000261380"/>
    </source>
</evidence>
<organism evidence="2 3">
    <name type="scientific">Xiphophorus couchianus</name>
    <name type="common">Monterrey platyfish</name>
    <dbReference type="NCBI Taxonomy" id="32473"/>
    <lineage>
        <taxon>Eukaryota</taxon>
        <taxon>Metazoa</taxon>
        <taxon>Chordata</taxon>
        <taxon>Craniata</taxon>
        <taxon>Vertebrata</taxon>
        <taxon>Euteleostomi</taxon>
        <taxon>Actinopterygii</taxon>
        <taxon>Neopterygii</taxon>
        <taxon>Teleostei</taxon>
        <taxon>Neoteleostei</taxon>
        <taxon>Acanthomorphata</taxon>
        <taxon>Ovalentaria</taxon>
        <taxon>Atherinomorphae</taxon>
        <taxon>Cyprinodontiformes</taxon>
        <taxon>Poeciliidae</taxon>
        <taxon>Poeciliinae</taxon>
        <taxon>Xiphophorus</taxon>
    </lineage>
</organism>
<dbReference type="Ensembl" id="ENSXCOT00000011229.1">
    <property type="protein sequence ID" value="ENSXCOP00000011102.1"/>
    <property type="gene ID" value="ENSXCOG00000008388.1"/>
</dbReference>
<accession>A0A3B5LJM5</accession>
<dbReference type="InterPro" id="IPR052593">
    <property type="entry name" value="MT-associated_AKAP9-binding"/>
</dbReference>
<protein>
    <submittedName>
        <fullName evidence="2">Uncharacterized protein</fullName>
    </submittedName>
</protein>
<keyword evidence="3" id="KW-1185">Reference proteome</keyword>
<reference evidence="2" key="2">
    <citation type="submission" date="2025-09" db="UniProtKB">
        <authorList>
            <consortium name="Ensembl"/>
        </authorList>
    </citation>
    <scope>IDENTIFICATION</scope>
</reference>
<sequence length="348" mass="39744">QYECAAGQCVSELQKAQLQVQSLQTKILESEANNMRLQEKLNEMECELRSLRQAAQSQERTIQGLTESITTKDSEAQELYHLIEGQNSTLCKLQELAHRNQLAQSQVRPAACFMSRLPSQNPSVFMDLRSALQKIRSELQTKEAALKECEAEKTAVTQEKDGIIAQLERSLQDKERQLQAGSHTLCIHKDTDSTKSSKPRDVLLEKLRERIKERDRALERSIDDKFHCLEEREGQVRALQLALREKERDLERLRCILSNNEETITSLDALVRSKELELEQAAEAYRNLQWLKQKSEEKEKTALREKDTIIHQLQAALQARSQEMQVSPNTSSVIRASKGAAGCPNLCY</sequence>
<dbReference type="PANTHER" id="PTHR46501">
    <property type="entry name" value="MYOMEGALIN"/>
    <property type="match status" value="1"/>
</dbReference>
<reference evidence="2" key="1">
    <citation type="submission" date="2025-08" db="UniProtKB">
        <authorList>
            <consortium name="Ensembl"/>
        </authorList>
    </citation>
    <scope>IDENTIFICATION</scope>
</reference>
<dbReference type="GeneTree" id="ENSGT00950000183190"/>
<dbReference type="Proteomes" id="UP000261380">
    <property type="component" value="Unplaced"/>
</dbReference>
<dbReference type="PANTHER" id="PTHR46501:SF2">
    <property type="entry name" value="MYOMEGALIN"/>
    <property type="match status" value="1"/>
</dbReference>